<organism evidence="1 2">
    <name type="scientific">Okeania hirsuta</name>
    <dbReference type="NCBI Taxonomy" id="1458930"/>
    <lineage>
        <taxon>Bacteria</taxon>
        <taxon>Bacillati</taxon>
        <taxon>Cyanobacteriota</taxon>
        <taxon>Cyanophyceae</taxon>
        <taxon>Oscillatoriophycideae</taxon>
        <taxon>Oscillatoriales</taxon>
        <taxon>Microcoleaceae</taxon>
        <taxon>Okeania</taxon>
    </lineage>
</organism>
<dbReference type="AlphaFoldDB" id="A0A3N6RUR8"/>
<name>A0A3N6RUR8_9CYAN</name>
<reference evidence="1 2" key="1">
    <citation type="journal article" date="2018" name="ACS Chem. Biol.">
        <title>Ketoreductase domain dysfunction expands chemodiversity: malyngamide biosynthesis in the cyanobacterium Okeania hirsuta.</title>
        <authorList>
            <person name="Moss N.A."/>
            <person name="Leao T."/>
            <person name="Rankin M."/>
            <person name="McCullough T.M."/>
            <person name="Qu P."/>
            <person name="Korobeynikov A."/>
            <person name="Smith J.L."/>
            <person name="Gerwick L."/>
            <person name="Gerwick W.H."/>
        </authorList>
    </citation>
    <scope>NUCLEOTIDE SEQUENCE [LARGE SCALE GENOMIC DNA]</scope>
    <source>
        <strain evidence="1 2">PAB10Feb10-1</strain>
    </source>
</reference>
<dbReference type="RefSeq" id="WP_124154432.1">
    <property type="nucleotide sequence ID" value="NZ_CAWOLW010000201.1"/>
</dbReference>
<dbReference type="Proteomes" id="UP000269154">
    <property type="component" value="Unassembled WGS sequence"/>
</dbReference>
<dbReference type="EMBL" id="RCBY01000028">
    <property type="protein sequence ID" value="RQH49053.1"/>
    <property type="molecule type" value="Genomic_DNA"/>
</dbReference>
<accession>A0A3N6RUR8</accession>
<protein>
    <recommendedName>
        <fullName evidence="3">Class I SAM-dependent methyltransferase</fullName>
    </recommendedName>
</protein>
<sequence>MDLEETFDIAVSSGGVWVINQRGDKSDLGNHTNEIPQDIKGLTNVAKHLCQEGLLLLSIQGEHKNYQKNLPTGIVYSQEIEKIGENDEIESIEKSYFFKKDGEILAQQKLNLNYIKQWKKEEIMEQAGFSFVSIHESQKFHVYCKK</sequence>
<proteinExistence type="predicted"/>
<evidence type="ECO:0000313" key="1">
    <source>
        <dbReference type="EMBL" id="RQH49053.1"/>
    </source>
</evidence>
<comment type="caution">
    <text evidence="1">The sequence shown here is derived from an EMBL/GenBank/DDBJ whole genome shotgun (WGS) entry which is preliminary data.</text>
</comment>
<keyword evidence="2" id="KW-1185">Reference proteome</keyword>
<evidence type="ECO:0008006" key="3">
    <source>
        <dbReference type="Google" id="ProtNLM"/>
    </source>
</evidence>
<evidence type="ECO:0000313" key="2">
    <source>
        <dbReference type="Proteomes" id="UP000269154"/>
    </source>
</evidence>
<dbReference type="OrthoDB" id="9808140at2"/>
<gene>
    <name evidence="1" type="ORF">D5R40_07480</name>
</gene>